<protein>
    <submittedName>
        <fullName evidence="1">622_t:CDS:1</fullName>
    </submittedName>
</protein>
<proteinExistence type="predicted"/>
<evidence type="ECO:0000313" key="1">
    <source>
        <dbReference type="EMBL" id="CAG8500671.1"/>
    </source>
</evidence>
<sequence length="329" mass="37098">MASENKKTTVADELDDIDDLLDEVLDDFSSQQSSEHHDSNKQTTTSTTTTSNENLINDEEYAAQLAADMEDFVKQFEENEEIKKAFQELMNSVGDESISGVGNSDSNNSGGPNEFKERSFQDKINQTMNKLQNSSDQVDAEISEGAADALVEQMIKQLEGVAGLAGLGENGNMEDMMGGGMDKVLEWMMETLATKDYLYEPMKEFVQKVDNHYFDIIAASLHNRHGCTIYFKYPKWLEENKSKVSEEDYERYEKQSKYIQKIIEKYEAPDFDENNEQQNKAIVSLMQELQELGQPPAEILHELAPGIELDEQGMPKLSAAELSSGCRNM</sequence>
<evidence type="ECO:0000313" key="2">
    <source>
        <dbReference type="Proteomes" id="UP000789920"/>
    </source>
</evidence>
<reference evidence="1" key="1">
    <citation type="submission" date="2021-06" db="EMBL/GenBank/DDBJ databases">
        <authorList>
            <person name="Kallberg Y."/>
            <person name="Tangrot J."/>
            <person name="Rosling A."/>
        </authorList>
    </citation>
    <scope>NUCLEOTIDE SEQUENCE</scope>
    <source>
        <strain evidence="1">MA461A</strain>
    </source>
</reference>
<accession>A0ACA9KZ30</accession>
<comment type="caution">
    <text evidence="1">The sequence shown here is derived from an EMBL/GenBank/DDBJ whole genome shotgun (WGS) entry which is preliminary data.</text>
</comment>
<dbReference type="EMBL" id="CAJVQC010001806">
    <property type="protein sequence ID" value="CAG8500671.1"/>
    <property type="molecule type" value="Genomic_DNA"/>
</dbReference>
<organism evidence="1 2">
    <name type="scientific">Racocetra persica</name>
    <dbReference type="NCBI Taxonomy" id="160502"/>
    <lineage>
        <taxon>Eukaryota</taxon>
        <taxon>Fungi</taxon>
        <taxon>Fungi incertae sedis</taxon>
        <taxon>Mucoromycota</taxon>
        <taxon>Glomeromycotina</taxon>
        <taxon>Glomeromycetes</taxon>
        <taxon>Diversisporales</taxon>
        <taxon>Gigasporaceae</taxon>
        <taxon>Racocetra</taxon>
    </lineage>
</organism>
<keyword evidence="2" id="KW-1185">Reference proteome</keyword>
<name>A0ACA9KZ30_9GLOM</name>
<dbReference type="Proteomes" id="UP000789920">
    <property type="component" value="Unassembled WGS sequence"/>
</dbReference>
<gene>
    <name evidence="1" type="ORF">RPERSI_LOCUS1806</name>
</gene>